<evidence type="ECO:0000256" key="2">
    <source>
        <dbReference type="ARBA" id="ARBA00008834"/>
    </source>
</evidence>
<dbReference type="Pfam" id="PF00295">
    <property type="entry name" value="Glyco_hydro_28"/>
    <property type="match status" value="1"/>
</dbReference>
<dbReference type="GO" id="GO:0009901">
    <property type="term" value="P:anther dehiscence"/>
    <property type="evidence" value="ECO:0007669"/>
    <property type="project" value="UniProtKB-ARBA"/>
</dbReference>
<dbReference type="SUPFAM" id="SSF51126">
    <property type="entry name" value="Pectin lyase-like"/>
    <property type="match status" value="1"/>
</dbReference>
<keyword evidence="9" id="KW-0961">Cell wall biogenesis/degradation</keyword>
<gene>
    <name evidence="14" type="ORF">CIPAW_09G036800</name>
    <name evidence="15" type="ORF">I3842_09G036600</name>
</gene>
<accession>A0A8T1PA28</accession>
<dbReference type="GO" id="GO:0005975">
    <property type="term" value="P:carbohydrate metabolic process"/>
    <property type="evidence" value="ECO:0007669"/>
    <property type="project" value="InterPro"/>
</dbReference>
<keyword evidence="8 12" id="KW-0326">Glycosidase</keyword>
<dbReference type="FunFam" id="2.160.20.10:FF:000028">
    <property type="entry name" value="Polygalacturonase QRT2"/>
    <property type="match status" value="1"/>
</dbReference>
<dbReference type="EC" id="3.2.1.15" evidence="3"/>
<comment type="caution">
    <text evidence="14">The sequence shown here is derived from an EMBL/GenBank/DDBJ whole genome shotgun (WGS) entry which is preliminary data.</text>
</comment>
<evidence type="ECO:0000256" key="5">
    <source>
        <dbReference type="ARBA" id="ARBA00022525"/>
    </source>
</evidence>
<dbReference type="AlphaFoldDB" id="A0A8T1PA28"/>
<dbReference type="EMBL" id="CM031833">
    <property type="protein sequence ID" value="KAG6694173.1"/>
    <property type="molecule type" value="Genomic_DNA"/>
</dbReference>
<evidence type="ECO:0000256" key="7">
    <source>
        <dbReference type="ARBA" id="ARBA00022801"/>
    </source>
</evidence>
<sequence>MALQARLLLPFFIIMLSSAISCYSSTSQPNPVLRHFGHEESGHDSQAYSSYFSNIADGDFKDLIKAVTDALSLKRFVRVGSISSTTSIKTVNVDDFGAEGDGTHDDTEAFMKAWKVACSSQGVVDLVVPQKKYRLKPITFSGPCKSDLTIQISGSIEASDDQSDYGEDGRHWLLFDSVQNLSVEGGGTINGNGKLWWQNSCKINKDLPCKDAPTALTFYRCTNLIVKNLKIQDAQQIHVSFEKCSNVQASKLTITAPEESPNTDGIHVTDTQNIRISSCVIGTGDDCISIVSGSKNLQATDITCGPGHGISIGSLGSGNSEAYVSGITVDGAKLSGTTNGVRIKTWQGGSGSAGNIKFQNVEMYNVTNPIIIDQSYCDQDKPCKKQGTAVQVKNVLYKNIQGTSASEVAIKFDCSKNFPCQGILLQNINLKGQAGDQKTATEALCNSVKLAYAGVVSPRCP</sequence>
<evidence type="ECO:0000256" key="10">
    <source>
        <dbReference type="ARBA" id="ARBA00034074"/>
    </source>
</evidence>
<dbReference type="PROSITE" id="PS00502">
    <property type="entry name" value="POLYGALACTURONASE"/>
    <property type="match status" value="1"/>
</dbReference>
<evidence type="ECO:0000256" key="12">
    <source>
        <dbReference type="RuleBase" id="RU361169"/>
    </source>
</evidence>
<feature type="signal peptide" evidence="13">
    <location>
        <begin position="1"/>
        <end position="19"/>
    </location>
</feature>
<dbReference type="InterPro" id="IPR000743">
    <property type="entry name" value="Glyco_hydro_28"/>
</dbReference>
<comment type="similarity">
    <text evidence="2 12">Belongs to the glycosyl hydrolase 28 family.</text>
</comment>
<evidence type="ECO:0000256" key="3">
    <source>
        <dbReference type="ARBA" id="ARBA00012736"/>
    </source>
</evidence>
<evidence type="ECO:0000313" key="16">
    <source>
        <dbReference type="Proteomes" id="UP000811609"/>
    </source>
</evidence>
<dbReference type="GO" id="GO:0009830">
    <property type="term" value="P:cell wall modification involved in abscission"/>
    <property type="evidence" value="ECO:0007669"/>
    <property type="project" value="UniProtKB-ARBA"/>
</dbReference>
<dbReference type="Proteomes" id="UP000811246">
    <property type="component" value="Chromosome 9"/>
</dbReference>
<keyword evidence="6 13" id="KW-0732">Signal</keyword>
<evidence type="ECO:0000313" key="14">
    <source>
        <dbReference type="EMBL" id="KAG6640909.1"/>
    </source>
</evidence>
<evidence type="ECO:0000313" key="15">
    <source>
        <dbReference type="EMBL" id="KAG6694173.1"/>
    </source>
</evidence>
<evidence type="ECO:0000256" key="1">
    <source>
        <dbReference type="ARBA" id="ARBA00004191"/>
    </source>
</evidence>
<dbReference type="PANTHER" id="PTHR31375">
    <property type="match status" value="1"/>
</dbReference>
<keyword evidence="7 12" id="KW-0378">Hydrolase</keyword>
<dbReference type="PROSITE" id="PS51257">
    <property type="entry name" value="PROKAR_LIPOPROTEIN"/>
    <property type="match status" value="1"/>
</dbReference>
<organism evidence="14 16">
    <name type="scientific">Carya illinoinensis</name>
    <name type="common">Pecan</name>
    <dbReference type="NCBI Taxonomy" id="32201"/>
    <lineage>
        <taxon>Eukaryota</taxon>
        <taxon>Viridiplantae</taxon>
        <taxon>Streptophyta</taxon>
        <taxon>Embryophyta</taxon>
        <taxon>Tracheophyta</taxon>
        <taxon>Spermatophyta</taxon>
        <taxon>Magnoliopsida</taxon>
        <taxon>eudicotyledons</taxon>
        <taxon>Gunneridae</taxon>
        <taxon>Pentapetalae</taxon>
        <taxon>rosids</taxon>
        <taxon>fabids</taxon>
        <taxon>Fagales</taxon>
        <taxon>Juglandaceae</taxon>
        <taxon>Carya</taxon>
    </lineage>
</organism>
<evidence type="ECO:0000256" key="11">
    <source>
        <dbReference type="PROSITE-ProRule" id="PRU10052"/>
    </source>
</evidence>
<keyword evidence="16" id="KW-1185">Reference proteome</keyword>
<dbReference type="Proteomes" id="UP000811609">
    <property type="component" value="Chromosome 9"/>
</dbReference>
<evidence type="ECO:0000256" key="13">
    <source>
        <dbReference type="SAM" id="SignalP"/>
    </source>
</evidence>
<dbReference type="InterPro" id="IPR006626">
    <property type="entry name" value="PbH1"/>
</dbReference>
<dbReference type="InterPro" id="IPR011050">
    <property type="entry name" value="Pectin_lyase_fold/virulence"/>
</dbReference>
<dbReference type="EMBL" id="CM031817">
    <property type="protein sequence ID" value="KAG6640909.1"/>
    <property type="molecule type" value="Genomic_DNA"/>
</dbReference>
<dbReference type="SMART" id="SM00710">
    <property type="entry name" value="PbH1"/>
    <property type="match status" value="5"/>
</dbReference>
<keyword evidence="5" id="KW-0964">Secreted</keyword>
<feature type="chain" id="PRO_5035862998" description="endo-polygalacturonase" evidence="13">
    <location>
        <begin position="20"/>
        <end position="461"/>
    </location>
</feature>
<dbReference type="InterPro" id="IPR012334">
    <property type="entry name" value="Pectin_lyas_fold"/>
</dbReference>
<name>A0A8T1PA28_CARIL</name>
<comment type="catalytic activity">
    <reaction evidence="10">
        <text>(1,4-alpha-D-galacturonosyl)n+m + H2O = (1,4-alpha-D-galacturonosyl)n + (1,4-alpha-D-galacturonosyl)m.</text>
        <dbReference type="EC" id="3.2.1.15"/>
    </reaction>
</comment>
<evidence type="ECO:0000256" key="6">
    <source>
        <dbReference type="ARBA" id="ARBA00022729"/>
    </source>
</evidence>
<evidence type="ECO:0000256" key="8">
    <source>
        <dbReference type="ARBA" id="ARBA00023295"/>
    </source>
</evidence>
<reference evidence="15" key="2">
    <citation type="submission" date="2021-01" db="EMBL/GenBank/DDBJ databases">
        <authorList>
            <person name="Lovell J.T."/>
            <person name="Bentley N."/>
            <person name="Bhattarai G."/>
            <person name="Jenkins J.W."/>
            <person name="Sreedasyam A."/>
            <person name="Alarcon Y."/>
            <person name="Bock C."/>
            <person name="Boston L."/>
            <person name="Carlson J."/>
            <person name="Cervantes K."/>
            <person name="Clermont K."/>
            <person name="Krom N."/>
            <person name="Kubenka K."/>
            <person name="Mamidi S."/>
            <person name="Mattison C."/>
            <person name="Monteros M."/>
            <person name="Pisani C."/>
            <person name="Plott C."/>
            <person name="Rajasekar S."/>
            <person name="Rhein H.S."/>
            <person name="Rohla C."/>
            <person name="Song M."/>
            <person name="Hilaire R.S."/>
            <person name="Shu S."/>
            <person name="Wells L."/>
            <person name="Wang X."/>
            <person name="Webber J."/>
            <person name="Heerema R.J."/>
            <person name="Klein P."/>
            <person name="Conner P."/>
            <person name="Grauke L."/>
            <person name="Grimwood J."/>
            <person name="Schmutz J."/>
            <person name="Randall J.J."/>
        </authorList>
    </citation>
    <scope>NUCLEOTIDE SEQUENCE</scope>
    <source>
        <tissue evidence="15">Leaf</tissue>
    </source>
</reference>
<keyword evidence="4" id="KW-0134">Cell wall</keyword>
<dbReference type="Gene3D" id="2.160.20.10">
    <property type="entry name" value="Single-stranded right-handed beta-helix, Pectin lyase-like"/>
    <property type="match status" value="1"/>
</dbReference>
<dbReference type="GO" id="GO:0004650">
    <property type="term" value="F:polygalacturonase activity"/>
    <property type="evidence" value="ECO:0007669"/>
    <property type="project" value="UniProtKB-EC"/>
</dbReference>
<evidence type="ECO:0000256" key="4">
    <source>
        <dbReference type="ARBA" id="ARBA00022512"/>
    </source>
</evidence>
<proteinExistence type="inferred from homology"/>
<reference evidence="14" key="1">
    <citation type="submission" date="2020-12" db="EMBL/GenBank/DDBJ databases">
        <title>WGS assembly of Carya illinoinensis cv. Pawnee.</title>
        <authorList>
            <person name="Platts A."/>
            <person name="Shu S."/>
            <person name="Wright S."/>
            <person name="Barry K."/>
            <person name="Edger P."/>
            <person name="Pires J.C."/>
            <person name="Schmutz J."/>
        </authorList>
    </citation>
    <scope>NUCLEOTIDE SEQUENCE</scope>
    <source>
        <tissue evidence="14">Leaf</tissue>
    </source>
</reference>
<feature type="active site" evidence="11">
    <location>
        <position position="308"/>
    </location>
</feature>
<dbReference type="OrthoDB" id="187139at2759"/>
<comment type="subcellular location">
    <subcellularLocation>
        <location evidence="1">Secreted</location>
        <location evidence="1">Cell wall</location>
    </subcellularLocation>
</comment>
<evidence type="ECO:0000256" key="9">
    <source>
        <dbReference type="ARBA" id="ARBA00023316"/>
    </source>
</evidence>
<protein>
    <recommendedName>
        <fullName evidence="3">endo-polygalacturonase</fullName>
        <ecNumber evidence="3">3.2.1.15</ecNumber>
    </recommendedName>
</protein>
<dbReference type="GO" id="GO:0010047">
    <property type="term" value="P:fruit dehiscence"/>
    <property type="evidence" value="ECO:0007669"/>
    <property type="project" value="UniProtKB-ARBA"/>
</dbReference>